<evidence type="ECO:0000256" key="2">
    <source>
        <dbReference type="ARBA" id="ARBA00022692"/>
    </source>
</evidence>
<comment type="subcellular location">
    <subcellularLocation>
        <location evidence="1">Membrane</location>
        <topology evidence="1">Multi-pass membrane protein</topology>
    </subcellularLocation>
</comment>
<dbReference type="RefSeq" id="WP_220167516.1">
    <property type="nucleotide sequence ID" value="NZ_JAIBOA010000010.1"/>
</dbReference>
<dbReference type="EMBL" id="JAIBOA010000010">
    <property type="protein sequence ID" value="MBW8484297.1"/>
    <property type="molecule type" value="Genomic_DNA"/>
</dbReference>
<dbReference type="PANTHER" id="PTHR42723">
    <property type="entry name" value="CHLOROPHYLL SYNTHASE"/>
    <property type="match status" value="1"/>
</dbReference>
<keyword evidence="4 5" id="KW-0472">Membrane</keyword>
<keyword evidence="3 5" id="KW-1133">Transmembrane helix</keyword>
<evidence type="ECO:0000256" key="5">
    <source>
        <dbReference type="SAM" id="Phobius"/>
    </source>
</evidence>
<evidence type="ECO:0000256" key="4">
    <source>
        <dbReference type="ARBA" id="ARBA00023136"/>
    </source>
</evidence>
<dbReference type="InterPro" id="IPR050475">
    <property type="entry name" value="Prenyltransferase_related"/>
</dbReference>
<evidence type="ECO:0000256" key="1">
    <source>
        <dbReference type="ARBA" id="ARBA00004141"/>
    </source>
</evidence>
<organism evidence="6 7">
    <name type="scientific">Actinomadura parmotrematis</name>
    <dbReference type="NCBI Taxonomy" id="2864039"/>
    <lineage>
        <taxon>Bacteria</taxon>
        <taxon>Bacillati</taxon>
        <taxon>Actinomycetota</taxon>
        <taxon>Actinomycetes</taxon>
        <taxon>Streptosporangiales</taxon>
        <taxon>Thermomonosporaceae</taxon>
        <taxon>Actinomadura</taxon>
    </lineage>
</organism>
<feature type="transmembrane region" description="Helical" evidence="5">
    <location>
        <begin position="111"/>
        <end position="129"/>
    </location>
</feature>
<dbReference type="InterPro" id="IPR044878">
    <property type="entry name" value="UbiA_sf"/>
</dbReference>
<accession>A0ABS7FV44</accession>
<feature type="transmembrane region" description="Helical" evidence="5">
    <location>
        <begin position="237"/>
        <end position="258"/>
    </location>
</feature>
<sequence>MAFQRTLAAHVETWRPYTMLYIGLVGLAGALLTDGSAGPAALTLAWLVPTLGWIGGHYGGDYFDRELDAGAKPHRPIPSGRLRAGTALAMMIVLVAAGGLLAVWANPWTPLLVAAALAAGIGYSAVLKARGIGGNLVRGSLTAFVVAFGAMMAATWPPLRVLPVALVFLLHDTQSNLVGTLRDVAGDRAAGYETFPVRHGARPALRVVAGMTLAWAAVAAAVPAFTPASAAGRAACYALLAVSAALAAAAIALLVRSPEPMPPAVALRAHALLVVERTVLACAFVGLAAGPAAALLAAAPAVLVTALLQARMRAHHEFGRPAPIMEDNRT</sequence>
<feature type="transmembrane region" description="Helical" evidence="5">
    <location>
        <begin position="204"/>
        <end position="225"/>
    </location>
</feature>
<dbReference type="Proteomes" id="UP000774570">
    <property type="component" value="Unassembled WGS sequence"/>
</dbReference>
<reference evidence="6 7" key="1">
    <citation type="submission" date="2021-07" db="EMBL/GenBank/DDBJ databases">
        <title>Actinomadura sp. PM05-2 isolated from lichen.</title>
        <authorList>
            <person name="Somphong A."/>
            <person name="Phongsopitanun W."/>
            <person name="Tanasupawat S."/>
            <person name="Peongsungnone V."/>
        </authorList>
    </citation>
    <scope>NUCLEOTIDE SEQUENCE [LARGE SCALE GENOMIC DNA]</scope>
    <source>
        <strain evidence="6 7">PM05-2</strain>
    </source>
</reference>
<proteinExistence type="predicted"/>
<evidence type="ECO:0000313" key="6">
    <source>
        <dbReference type="EMBL" id="MBW8484297.1"/>
    </source>
</evidence>
<dbReference type="InterPro" id="IPR000537">
    <property type="entry name" value="UbiA_prenyltransferase"/>
</dbReference>
<name>A0ABS7FV44_9ACTN</name>
<comment type="caution">
    <text evidence="6">The sequence shown here is derived from an EMBL/GenBank/DDBJ whole genome shotgun (WGS) entry which is preliminary data.</text>
</comment>
<evidence type="ECO:0000256" key="3">
    <source>
        <dbReference type="ARBA" id="ARBA00022989"/>
    </source>
</evidence>
<keyword evidence="2 5" id="KW-0812">Transmembrane</keyword>
<evidence type="ECO:0000313" key="7">
    <source>
        <dbReference type="Proteomes" id="UP000774570"/>
    </source>
</evidence>
<feature type="transmembrane region" description="Helical" evidence="5">
    <location>
        <begin position="278"/>
        <end position="308"/>
    </location>
</feature>
<protein>
    <submittedName>
        <fullName evidence="6">UbiA family prenyltransferase</fullName>
    </submittedName>
</protein>
<keyword evidence="7" id="KW-1185">Reference proteome</keyword>
<dbReference type="CDD" id="cd13956">
    <property type="entry name" value="PT_UbiA"/>
    <property type="match status" value="1"/>
</dbReference>
<dbReference type="Gene3D" id="1.10.357.140">
    <property type="entry name" value="UbiA prenyltransferase"/>
    <property type="match status" value="1"/>
</dbReference>
<gene>
    <name evidence="6" type="ORF">K1Y72_18080</name>
</gene>
<feature type="transmembrane region" description="Helical" evidence="5">
    <location>
        <begin position="141"/>
        <end position="159"/>
    </location>
</feature>
<feature type="transmembrane region" description="Helical" evidence="5">
    <location>
        <begin position="20"/>
        <end position="48"/>
    </location>
</feature>
<feature type="transmembrane region" description="Helical" evidence="5">
    <location>
        <begin position="82"/>
        <end position="105"/>
    </location>
</feature>
<dbReference type="PANTHER" id="PTHR42723:SF1">
    <property type="entry name" value="CHLOROPHYLL SYNTHASE, CHLOROPLASTIC"/>
    <property type="match status" value="1"/>
</dbReference>
<dbReference type="Pfam" id="PF01040">
    <property type="entry name" value="UbiA"/>
    <property type="match status" value="1"/>
</dbReference>